<dbReference type="GO" id="GO:0005576">
    <property type="term" value="C:extracellular region"/>
    <property type="evidence" value="ECO:0007669"/>
    <property type="project" value="UniProtKB-SubCell"/>
</dbReference>
<keyword evidence="10" id="KW-1185">Reference proteome</keyword>
<feature type="compositionally biased region" description="Acidic residues" evidence="6">
    <location>
        <begin position="300"/>
        <end position="310"/>
    </location>
</feature>
<name>A0A6D2IPA4_9BRAS</name>
<accession>A0A6D2IPA4</accession>
<proteinExistence type="inferred from homology"/>
<evidence type="ECO:0000256" key="1">
    <source>
        <dbReference type="ARBA" id="ARBA00004613"/>
    </source>
</evidence>
<gene>
    <name evidence="9" type="ORF">MERR_LOCUS17483</name>
</gene>
<comment type="similarity">
    <text evidence="5">Belongs to the cysteine-rich repeat secretory protein family.</text>
</comment>
<feature type="domain" description="Gnk2-homologous" evidence="8">
    <location>
        <begin position="36"/>
        <end position="139"/>
    </location>
</feature>
<keyword evidence="4" id="KW-0677">Repeat</keyword>
<dbReference type="AlphaFoldDB" id="A0A6D2IPA4"/>
<evidence type="ECO:0000313" key="10">
    <source>
        <dbReference type="Proteomes" id="UP000467841"/>
    </source>
</evidence>
<evidence type="ECO:0000256" key="4">
    <source>
        <dbReference type="ARBA" id="ARBA00022737"/>
    </source>
</evidence>
<evidence type="ECO:0000256" key="5">
    <source>
        <dbReference type="ARBA" id="ARBA00038515"/>
    </source>
</evidence>
<keyword evidence="3 7" id="KW-0732">Signal</keyword>
<dbReference type="CDD" id="cd23509">
    <property type="entry name" value="Gnk2-like"/>
    <property type="match status" value="4"/>
</dbReference>
<dbReference type="OrthoDB" id="1909574at2759"/>
<dbReference type="PANTHER" id="PTHR32411:SF53">
    <property type="entry name" value="CYSTEINE-RICH REPEAT SECRETORY PROTEIN 18-RELATED"/>
    <property type="match status" value="1"/>
</dbReference>
<organism evidence="9 10">
    <name type="scientific">Microthlaspi erraticum</name>
    <dbReference type="NCBI Taxonomy" id="1685480"/>
    <lineage>
        <taxon>Eukaryota</taxon>
        <taxon>Viridiplantae</taxon>
        <taxon>Streptophyta</taxon>
        <taxon>Embryophyta</taxon>
        <taxon>Tracheophyta</taxon>
        <taxon>Spermatophyta</taxon>
        <taxon>Magnoliopsida</taxon>
        <taxon>eudicotyledons</taxon>
        <taxon>Gunneridae</taxon>
        <taxon>Pentapetalae</taxon>
        <taxon>rosids</taxon>
        <taxon>malvids</taxon>
        <taxon>Brassicales</taxon>
        <taxon>Brassicaceae</taxon>
        <taxon>Coluteocarpeae</taxon>
        <taxon>Microthlaspi</taxon>
    </lineage>
</organism>
<dbReference type="Pfam" id="PF01657">
    <property type="entry name" value="Stress-antifung"/>
    <property type="match status" value="4"/>
</dbReference>
<dbReference type="PROSITE" id="PS51473">
    <property type="entry name" value="GNK2"/>
    <property type="match status" value="4"/>
</dbReference>
<comment type="subcellular location">
    <subcellularLocation>
        <location evidence="1">Secreted</location>
    </subcellularLocation>
</comment>
<feature type="domain" description="Gnk2-homologous" evidence="8">
    <location>
        <begin position="145"/>
        <end position="255"/>
    </location>
</feature>
<keyword evidence="2" id="KW-0964">Secreted</keyword>
<sequence>MYSSSSTSKRLVLVPVLAIQLLLVRSVSSLNMTNAYLNHKCMDSQGKYKPGSKYEQDLKDIIGSIALSSNFTSGYEMMSLGKGPSYVSVTLLCRGDSHGPNCRQCYATSQAELRRRCPKMKGGIIWYDQCFLVFSGISYFGKIDYDNNLWMSNAKKFSADNYSNTEWTTLIGNLTTIATDEKNSKDTSTMYAAGERRLGRKKLYGMVQCMPDISSRACAECVKHEILHFQECLFFKKGARVLGMSCNFRTPRFGPYLGRGGHTTSPYTQRYVLEHDQCVSQPQMHGKSREEDGGDKDGGEGDNDEEDVVLEDPSPSVSLRKHKDGFISLSYGEPPNSVAIVFQCRGDSYGPNCQSCYTTAVAALRQRCPSNKAGIIWYDQCFLNIGTTETPVQPTDYENTFSMHNRNDVRSDKVSFNKKTRDFLTGLMPKALKRDAINYVYYAAGETILGANKIYAMVQCAQNAEQCKACLESSIRELSKCCDGKQGARVYLGRSCNVRYELYPFLRTQKDV</sequence>
<evidence type="ECO:0000256" key="7">
    <source>
        <dbReference type="SAM" id="SignalP"/>
    </source>
</evidence>
<reference evidence="9" key="1">
    <citation type="submission" date="2020-01" db="EMBL/GenBank/DDBJ databases">
        <authorList>
            <person name="Mishra B."/>
        </authorList>
    </citation>
    <scope>NUCLEOTIDE SEQUENCE [LARGE SCALE GENOMIC DNA]</scope>
</reference>
<feature type="signal peptide" evidence="7">
    <location>
        <begin position="1"/>
        <end position="29"/>
    </location>
</feature>
<feature type="chain" id="PRO_5025525422" description="Gnk2-homologous domain-containing protein" evidence="7">
    <location>
        <begin position="30"/>
        <end position="512"/>
    </location>
</feature>
<dbReference type="InterPro" id="IPR038408">
    <property type="entry name" value="GNK2_sf"/>
</dbReference>
<evidence type="ECO:0000259" key="8">
    <source>
        <dbReference type="PROSITE" id="PS51473"/>
    </source>
</evidence>
<dbReference type="EMBL" id="CACVBM020001092">
    <property type="protein sequence ID" value="CAA7030248.1"/>
    <property type="molecule type" value="Genomic_DNA"/>
</dbReference>
<feature type="compositionally biased region" description="Basic and acidic residues" evidence="6">
    <location>
        <begin position="287"/>
        <end position="299"/>
    </location>
</feature>
<evidence type="ECO:0000313" key="9">
    <source>
        <dbReference type="EMBL" id="CAA7030248.1"/>
    </source>
</evidence>
<feature type="domain" description="Gnk2-homologous" evidence="8">
    <location>
        <begin position="397"/>
        <end position="505"/>
    </location>
</feature>
<dbReference type="PANTHER" id="PTHR32411">
    <property type="entry name" value="CYSTEINE-RICH REPEAT SECRETORY PROTEIN 38-RELATED"/>
    <property type="match status" value="1"/>
</dbReference>
<evidence type="ECO:0000256" key="3">
    <source>
        <dbReference type="ARBA" id="ARBA00022729"/>
    </source>
</evidence>
<dbReference type="Proteomes" id="UP000467841">
    <property type="component" value="Unassembled WGS sequence"/>
</dbReference>
<evidence type="ECO:0000256" key="6">
    <source>
        <dbReference type="SAM" id="MobiDB-lite"/>
    </source>
</evidence>
<feature type="region of interest" description="Disordered" evidence="6">
    <location>
        <begin position="281"/>
        <end position="319"/>
    </location>
</feature>
<comment type="caution">
    <text evidence="9">The sequence shown here is derived from an EMBL/GenBank/DDBJ whole genome shotgun (WGS) entry which is preliminary data.</text>
</comment>
<dbReference type="InterPro" id="IPR050581">
    <property type="entry name" value="CRR_secretory_protein"/>
</dbReference>
<dbReference type="Gene3D" id="3.30.430.20">
    <property type="entry name" value="Gnk2 domain, C-X8-C-X2-C motif"/>
    <property type="match status" value="4"/>
</dbReference>
<dbReference type="InterPro" id="IPR002902">
    <property type="entry name" value="GNK2"/>
</dbReference>
<protein>
    <recommendedName>
        <fullName evidence="8">Gnk2-homologous domain-containing protein</fullName>
    </recommendedName>
</protein>
<evidence type="ECO:0000256" key="2">
    <source>
        <dbReference type="ARBA" id="ARBA00022525"/>
    </source>
</evidence>
<feature type="domain" description="Gnk2-homologous" evidence="8">
    <location>
        <begin position="283"/>
        <end position="390"/>
    </location>
</feature>